<evidence type="ECO:0000313" key="4">
    <source>
        <dbReference type="Proteomes" id="UP001172457"/>
    </source>
</evidence>
<sequence length="188" mass="20752">MGKVKGSSNLRRYIEDMCPGSRGSWEDHLSLIEFAYDDSYGSCIEATPYEILHVEDQVLFKCLHGRGCYVLAKSKFDPPYIGSFEIVGRLDQVTFRQDLPVEASRMHTTCHVTNMMICLAESELRAKYLYLFSNVSFEERAAIILKSSSATNSSSSGADKAERSSIGAGSGTDYVRHSLNGNLGDPAT</sequence>
<evidence type="ECO:0000256" key="1">
    <source>
        <dbReference type="SAM" id="MobiDB-lite"/>
    </source>
</evidence>
<keyword evidence="4" id="KW-1185">Reference proteome</keyword>
<accession>A0AA38W8Y1</accession>
<name>A0AA38W8Y1_9ASTR</name>
<comment type="caution">
    <text evidence="3">The sequence shown here is derived from an EMBL/GenBank/DDBJ whole genome shotgun (WGS) entry which is preliminary data.</text>
</comment>
<dbReference type="InterPro" id="IPR056924">
    <property type="entry name" value="SH3_Tf2-1"/>
</dbReference>
<dbReference type="Proteomes" id="UP001172457">
    <property type="component" value="Chromosome 7"/>
</dbReference>
<protein>
    <recommendedName>
        <fullName evidence="2">Tf2-1-like SH3-like domain-containing protein</fullName>
    </recommendedName>
</protein>
<feature type="region of interest" description="Disordered" evidence="1">
    <location>
        <begin position="150"/>
        <end position="188"/>
    </location>
</feature>
<dbReference type="AlphaFoldDB" id="A0AA38W8Y1"/>
<evidence type="ECO:0000313" key="3">
    <source>
        <dbReference type="EMBL" id="KAJ9541624.1"/>
    </source>
</evidence>
<dbReference type="EMBL" id="JARYMX010000007">
    <property type="protein sequence ID" value="KAJ9541624.1"/>
    <property type="molecule type" value="Genomic_DNA"/>
</dbReference>
<organism evidence="3 4">
    <name type="scientific">Centaurea solstitialis</name>
    <name type="common">yellow star-thistle</name>
    <dbReference type="NCBI Taxonomy" id="347529"/>
    <lineage>
        <taxon>Eukaryota</taxon>
        <taxon>Viridiplantae</taxon>
        <taxon>Streptophyta</taxon>
        <taxon>Embryophyta</taxon>
        <taxon>Tracheophyta</taxon>
        <taxon>Spermatophyta</taxon>
        <taxon>Magnoliopsida</taxon>
        <taxon>eudicotyledons</taxon>
        <taxon>Gunneridae</taxon>
        <taxon>Pentapetalae</taxon>
        <taxon>asterids</taxon>
        <taxon>campanulids</taxon>
        <taxon>Asterales</taxon>
        <taxon>Asteraceae</taxon>
        <taxon>Carduoideae</taxon>
        <taxon>Cardueae</taxon>
        <taxon>Centaureinae</taxon>
        <taxon>Centaurea</taxon>
    </lineage>
</organism>
<gene>
    <name evidence="3" type="ORF">OSB04_028130</name>
</gene>
<evidence type="ECO:0000259" key="2">
    <source>
        <dbReference type="Pfam" id="PF24626"/>
    </source>
</evidence>
<feature type="domain" description="Tf2-1-like SH3-like" evidence="2">
    <location>
        <begin position="56"/>
        <end position="115"/>
    </location>
</feature>
<dbReference type="Pfam" id="PF24626">
    <property type="entry name" value="SH3_Tf2-1"/>
    <property type="match status" value="1"/>
</dbReference>
<reference evidence="3" key="1">
    <citation type="submission" date="2023-03" db="EMBL/GenBank/DDBJ databases">
        <title>Chromosome-scale reference genome and RAD-based genetic map of yellow starthistle (Centaurea solstitialis) reveal putative structural variation and QTLs associated with invader traits.</title>
        <authorList>
            <person name="Reatini B."/>
            <person name="Cang F.A."/>
            <person name="Jiang Q."/>
            <person name="Mckibben M.T.W."/>
            <person name="Barker M.S."/>
            <person name="Rieseberg L.H."/>
            <person name="Dlugosch K.M."/>
        </authorList>
    </citation>
    <scope>NUCLEOTIDE SEQUENCE</scope>
    <source>
        <strain evidence="3">CAN-66</strain>
        <tissue evidence="3">Leaf</tissue>
    </source>
</reference>
<proteinExistence type="predicted"/>